<reference evidence="1 2" key="1">
    <citation type="submission" date="2020-08" db="EMBL/GenBank/DDBJ databases">
        <authorList>
            <person name="Liu G."/>
            <person name="Sun C."/>
        </authorList>
    </citation>
    <scope>NUCLEOTIDE SEQUENCE [LARGE SCALE GENOMIC DNA]</scope>
    <source>
        <strain evidence="1 2">OT19</strain>
    </source>
</reference>
<dbReference type="RefSeq" id="WP_185883526.1">
    <property type="nucleotide sequence ID" value="NZ_CP060052.1"/>
</dbReference>
<dbReference type="AlphaFoldDB" id="A0A7G6VR61"/>
<organism evidence="1 2">
    <name type="scientific">Croceicoccus marinus</name>
    <dbReference type="NCBI Taxonomy" id="450378"/>
    <lineage>
        <taxon>Bacteria</taxon>
        <taxon>Pseudomonadati</taxon>
        <taxon>Pseudomonadota</taxon>
        <taxon>Alphaproteobacteria</taxon>
        <taxon>Sphingomonadales</taxon>
        <taxon>Erythrobacteraceae</taxon>
        <taxon>Croceicoccus</taxon>
    </lineage>
</organism>
<gene>
    <name evidence="1" type="ORF">H4O24_09485</name>
</gene>
<dbReference type="EMBL" id="CP060052">
    <property type="protein sequence ID" value="QNE04226.1"/>
    <property type="molecule type" value="Genomic_DNA"/>
</dbReference>
<protein>
    <submittedName>
        <fullName evidence="1">PilZ domain-containing protein</fullName>
    </submittedName>
</protein>
<name>A0A7G6VR61_9SPHN</name>
<proteinExistence type="predicted"/>
<evidence type="ECO:0000313" key="1">
    <source>
        <dbReference type="EMBL" id="QNE04226.1"/>
    </source>
</evidence>
<dbReference type="Proteomes" id="UP000515297">
    <property type="component" value="Chromosome"/>
</dbReference>
<sequence>MSHSKDNQYRLLERHEFAAQCRLRTTGSLARISIVRNLTSDGCAVECIPANLQRGDTIYLQFGSVGPVEGRVMWLRKGMEAGIRFEQGLHPAVFDRLLYLAHRNMVLSNDPMELKDDAVALRKSGHRMAAC</sequence>
<accession>A0A7G6VR61</accession>
<evidence type="ECO:0000313" key="2">
    <source>
        <dbReference type="Proteomes" id="UP000515297"/>
    </source>
</evidence>